<feature type="transmembrane region" description="Helical" evidence="2">
    <location>
        <begin position="89"/>
        <end position="109"/>
    </location>
</feature>
<keyword evidence="2" id="KW-1133">Transmembrane helix</keyword>
<evidence type="ECO:0000313" key="3">
    <source>
        <dbReference type="EMBL" id="SKA73925.1"/>
    </source>
</evidence>
<protein>
    <submittedName>
        <fullName evidence="3">Uncharacterized protein</fullName>
    </submittedName>
</protein>
<accession>A0A1T4WAF2</accession>
<dbReference type="OrthoDB" id="5625478at2"/>
<keyword evidence="2" id="KW-0472">Membrane</keyword>
<evidence type="ECO:0000313" key="4">
    <source>
        <dbReference type="Proteomes" id="UP000190460"/>
    </source>
</evidence>
<dbReference type="RefSeq" id="WP_078921776.1">
    <property type="nucleotide sequence ID" value="NZ_FUYB01000004.1"/>
</dbReference>
<keyword evidence="2" id="KW-0812">Transmembrane</keyword>
<organism evidence="3 4">
    <name type="scientific">Thiothrix eikelboomii</name>
    <dbReference type="NCBI Taxonomy" id="92487"/>
    <lineage>
        <taxon>Bacteria</taxon>
        <taxon>Pseudomonadati</taxon>
        <taxon>Pseudomonadota</taxon>
        <taxon>Gammaproteobacteria</taxon>
        <taxon>Thiotrichales</taxon>
        <taxon>Thiotrichaceae</taxon>
        <taxon>Thiothrix</taxon>
    </lineage>
</organism>
<reference evidence="3 4" key="1">
    <citation type="submission" date="2017-02" db="EMBL/GenBank/DDBJ databases">
        <authorList>
            <person name="Peterson S.W."/>
        </authorList>
    </citation>
    <scope>NUCLEOTIDE SEQUENCE [LARGE SCALE GENOMIC DNA]</scope>
    <source>
        <strain evidence="3 4">ATCC 49788</strain>
    </source>
</reference>
<keyword evidence="4" id="KW-1185">Reference proteome</keyword>
<sequence>MQATSNYQTLKQRHLLFGSREFVIKAPDALLVKERSLGRLHETQIPLSVLDPSPTYSSSFSIKWLFHSLFVGSLTGFVLYWALMKNMLALYILAAILAGTTLVLAYRFFLYTTRLVIFRHLHTRENFLYIWQSRPKRKKVQEFVQALSLLIQEQQASKSPPTQLLNSPANTTNPSPALPADI</sequence>
<name>A0A1T4WAF2_9GAMM</name>
<gene>
    <name evidence="3" type="ORF">SAMN02745130_01307</name>
</gene>
<proteinExistence type="predicted"/>
<dbReference type="Proteomes" id="UP000190460">
    <property type="component" value="Unassembled WGS sequence"/>
</dbReference>
<feature type="transmembrane region" description="Helical" evidence="2">
    <location>
        <begin position="64"/>
        <end position="83"/>
    </location>
</feature>
<feature type="compositionally biased region" description="Polar residues" evidence="1">
    <location>
        <begin position="157"/>
        <end position="175"/>
    </location>
</feature>
<dbReference type="STRING" id="92487.SAMN02745130_01307"/>
<dbReference type="AlphaFoldDB" id="A0A1T4WAF2"/>
<evidence type="ECO:0000256" key="1">
    <source>
        <dbReference type="SAM" id="MobiDB-lite"/>
    </source>
</evidence>
<evidence type="ECO:0000256" key="2">
    <source>
        <dbReference type="SAM" id="Phobius"/>
    </source>
</evidence>
<dbReference type="EMBL" id="FUYB01000004">
    <property type="protein sequence ID" value="SKA73925.1"/>
    <property type="molecule type" value="Genomic_DNA"/>
</dbReference>
<feature type="region of interest" description="Disordered" evidence="1">
    <location>
        <begin position="157"/>
        <end position="182"/>
    </location>
</feature>